<dbReference type="InterPro" id="IPR001810">
    <property type="entry name" value="F-box_dom"/>
</dbReference>
<dbReference type="Gene3D" id="1.20.1280.50">
    <property type="match status" value="1"/>
</dbReference>
<proteinExistence type="predicted"/>
<organism evidence="2 3">
    <name type="scientific">Aspergillus tanneri</name>
    <dbReference type="NCBI Taxonomy" id="1220188"/>
    <lineage>
        <taxon>Eukaryota</taxon>
        <taxon>Fungi</taxon>
        <taxon>Dikarya</taxon>
        <taxon>Ascomycota</taxon>
        <taxon>Pezizomycotina</taxon>
        <taxon>Eurotiomycetes</taxon>
        <taxon>Eurotiomycetidae</taxon>
        <taxon>Eurotiales</taxon>
        <taxon>Aspergillaceae</taxon>
        <taxon>Aspergillus</taxon>
        <taxon>Aspergillus subgen. Circumdati</taxon>
    </lineage>
</organism>
<evidence type="ECO:0000313" key="2">
    <source>
        <dbReference type="EMBL" id="KAA8641593.1"/>
    </source>
</evidence>
<evidence type="ECO:0000313" key="3">
    <source>
        <dbReference type="Proteomes" id="UP000324241"/>
    </source>
</evidence>
<dbReference type="CDD" id="cd09917">
    <property type="entry name" value="F-box_SF"/>
    <property type="match status" value="1"/>
</dbReference>
<dbReference type="GeneID" id="54334430"/>
<feature type="domain" description="F-box" evidence="1">
    <location>
        <begin position="19"/>
        <end position="64"/>
    </location>
</feature>
<dbReference type="Proteomes" id="UP000324241">
    <property type="component" value="Unassembled WGS sequence"/>
</dbReference>
<comment type="caution">
    <text evidence="2">The sequence shown here is derived from an EMBL/GenBank/DDBJ whole genome shotgun (WGS) entry which is preliminary data.</text>
</comment>
<dbReference type="InterPro" id="IPR036047">
    <property type="entry name" value="F-box-like_dom_sf"/>
</dbReference>
<dbReference type="SUPFAM" id="SSF81383">
    <property type="entry name" value="F-box domain"/>
    <property type="match status" value="1"/>
</dbReference>
<reference evidence="2 3" key="1">
    <citation type="submission" date="2019-08" db="EMBL/GenBank/DDBJ databases">
        <title>The genome sequence of a newly discovered highly antifungal drug resistant Aspergillus species, Aspergillus tanneri NIH 1004.</title>
        <authorList>
            <person name="Mounaud S."/>
            <person name="Singh I."/>
            <person name="Joardar V."/>
            <person name="Pakala S."/>
            <person name="Pakala S."/>
            <person name="Venepally P."/>
            <person name="Chung J.K."/>
            <person name="Losada L."/>
            <person name="Nierman W.C."/>
        </authorList>
    </citation>
    <scope>NUCLEOTIDE SEQUENCE [LARGE SCALE GENOMIC DNA]</scope>
    <source>
        <strain evidence="2 3">NIH1004</strain>
    </source>
</reference>
<protein>
    <recommendedName>
        <fullName evidence="1">F-box domain-containing protein</fullName>
    </recommendedName>
</protein>
<accession>A0A5M9M9K1</accession>
<dbReference type="EMBL" id="QUQM01000009">
    <property type="protein sequence ID" value="KAA8641593.1"/>
    <property type="molecule type" value="Genomic_DNA"/>
</dbReference>
<gene>
    <name evidence="2" type="ORF">ATNIH1004_011729</name>
</gene>
<dbReference type="OrthoDB" id="4514828at2759"/>
<name>A0A5M9M9K1_9EURO</name>
<evidence type="ECO:0000259" key="1">
    <source>
        <dbReference type="PROSITE" id="PS50181"/>
    </source>
</evidence>
<dbReference type="AlphaFoldDB" id="A0A5M9M9K1"/>
<dbReference type="RefSeq" id="XP_033420955.1">
    <property type="nucleotide sequence ID" value="XM_033576291.1"/>
</dbReference>
<dbReference type="Pfam" id="PF12937">
    <property type="entry name" value="F-box-like"/>
    <property type="match status" value="1"/>
</dbReference>
<dbReference type="PROSITE" id="PS50181">
    <property type="entry name" value="FBOX"/>
    <property type="match status" value="1"/>
</dbReference>
<sequence>MPASNSQCLNLCGFDASKKVALSSLPAEILLMFIRLLSPRDIRSLSLCSKRWRIFTLPSVYCHITLYFSSKSLNNFQSLIASSHGQHIRHITYVAPFLTKPKTSVNSIFPHPRTLWSQCPSYLHLTEQHQAQLSAGIEVALQKAALSFPSIDSFSMRLELLYIPFCRRFDTDILFSESIAQHLRSVLPMLSSRNPPFGELDLDVFLSDNTKIDSVDPYDTIFQGLENIFNQTKTLRLRGQSRFWEPILDRVSLRSVTLLELNDCTFTFRALIDFLNRIKQRPMTVKLDAVHVLSIVNLGSEKILGSPSEVHRKLHLDLQQVLMSKNQKEEYVSL</sequence>